<accession>A0A8B8NNP0</accession>
<dbReference type="InterPro" id="IPR058353">
    <property type="entry name" value="DUF8040"/>
</dbReference>
<dbReference type="Proteomes" id="UP000827889">
    <property type="component" value="Chromosome 2"/>
</dbReference>
<dbReference type="Pfam" id="PF26138">
    <property type="entry name" value="DUF8040"/>
    <property type="match status" value="1"/>
</dbReference>
<evidence type="ECO:0000313" key="2">
    <source>
        <dbReference type="Proteomes" id="UP000827889"/>
    </source>
</evidence>
<dbReference type="InterPro" id="IPR045249">
    <property type="entry name" value="HARBI1-like"/>
</dbReference>
<gene>
    <name evidence="3" type="primary">LOC115736516</name>
</gene>
<protein>
    <submittedName>
        <fullName evidence="3">Uncharacterized protein LOC115736516</fullName>
    </submittedName>
</protein>
<dbReference type="PANTHER" id="PTHR22930">
    <property type="match status" value="1"/>
</dbReference>
<name>A0A8B8NNP0_9MYRT</name>
<reference evidence="3" key="2">
    <citation type="submission" date="2025-08" db="UniProtKB">
        <authorList>
            <consortium name="RefSeq"/>
        </authorList>
    </citation>
    <scope>IDENTIFICATION</scope>
    <source>
        <tissue evidence="3">Leaf</tissue>
    </source>
</reference>
<sequence length="182" mass="21116">MEGDGSSVNNDRVTSVQSVQEEFDDLDIDIMIAWLWIVVVDMSMNTRELIRDSVLSEPEWVMEVLCGHSDRVYEAFTVKRHVFLNLCGLMIEIGWLKDSRYIKVDEQVTIFLSMICHKKSNKDLFERFQSSGQTISKYSTKVLNAVFKLAKEIIVPPSFDAVPEEILMNRQHEPYFKANTTW</sequence>
<feature type="domain" description="DUF8040" evidence="1">
    <location>
        <begin position="53"/>
        <end position="147"/>
    </location>
</feature>
<keyword evidence="2" id="KW-1185">Reference proteome</keyword>
<dbReference type="RefSeq" id="XP_030524131.2">
    <property type="nucleotide sequence ID" value="XM_030668271.2"/>
</dbReference>
<evidence type="ECO:0000313" key="3">
    <source>
        <dbReference type="RefSeq" id="XP_030524131.2"/>
    </source>
</evidence>
<dbReference type="PANTHER" id="PTHR22930:SF280">
    <property type="entry name" value="OS11G0202600 PROTEIN"/>
    <property type="match status" value="1"/>
</dbReference>
<organism evidence="2 3">
    <name type="scientific">Rhodamnia argentea</name>
    <dbReference type="NCBI Taxonomy" id="178133"/>
    <lineage>
        <taxon>Eukaryota</taxon>
        <taxon>Viridiplantae</taxon>
        <taxon>Streptophyta</taxon>
        <taxon>Embryophyta</taxon>
        <taxon>Tracheophyta</taxon>
        <taxon>Spermatophyta</taxon>
        <taxon>Magnoliopsida</taxon>
        <taxon>eudicotyledons</taxon>
        <taxon>Gunneridae</taxon>
        <taxon>Pentapetalae</taxon>
        <taxon>rosids</taxon>
        <taxon>malvids</taxon>
        <taxon>Myrtales</taxon>
        <taxon>Myrtaceae</taxon>
        <taxon>Myrtoideae</taxon>
        <taxon>Myrteae</taxon>
        <taxon>Australasian group</taxon>
        <taxon>Rhodamnia</taxon>
    </lineage>
</organism>
<evidence type="ECO:0000259" key="1">
    <source>
        <dbReference type="Pfam" id="PF26138"/>
    </source>
</evidence>
<dbReference type="AlphaFoldDB" id="A0A8B8NNP0"/>
<reference evidence="2" key="1">
    <citation type="submission" date="2025-05" db="UniProtKB">
        <authorList>
            <consortium name="RefSeq"/>
        </authorList>
    </citation>
    <scope>NUCLEOTIDE SEQUENCE [LARGE SCALE GENOMIC DNA]</scope>
</reference>
<proteinExistence type="predicted"/>
<dbReference type="GeneID" id="115736516"/>
<dbReference type="KEGG" id="rarg:115736516"/>